<keyword evidence="1" id="KW-0732">Signal</keyword>
<comment type="caution">
    <text evidence="2">The sequence shown here is derived from an EMBL/GenBank/DDBJ whole genome shotgun (WGS) entry which is preliminary data.</text>
</comment>
<dbReference type="AlphaFoldDB" id="A0AAV2QP39"/>
<evidence type="ECO:0000256" key="1">
    <source>
        <dbReference type="SAM" id="SignalP"/>
    </source>
</evidence>
<dbReference type="EMBL" id="CAXKWB010009648">
    <property type="protein sequence ID" value="CAL4095491.1"/>
    <property type="molecule type" value="Genomic_DNA"/>
</dbReference>
<name>A0AAV2QP39_MEGNR</name>
<feature type="signal peptide" evidence="1">
    <location>
        <begin position="1"/>
        <end position="31"/>
    </location>
</feature>
<accession>A0AAV2QP39</accession>
<keyword evidence="3" id="KW-1185">Reference proteome</keyword>
<protein>
    <recommendedName>
        <fullName evidence="4">Neuropeptide F</fullName>
    </recommendedName>
</protein>
<proteinExistence type="predicted"/>
<gene>
    <name evidence="2" type="ORF">MNOR_LOCUS15426</name>
</gene>
<sequence length="131" mass="14531">MQSNSSCMAWLALLVGVVCILQMGVLPSAEAKPDPTQLAAMADAIKYLQELDKYYSQVARPSTRSAPSSGASKIDVLENTLKFLQLQELGKLYNVRARPRFGKRSEYVMAPGDALMDVSEKLLETLEHRRI</sequence>
<organism evidence="2 3">
    <name type="scientific">Meganyctiphanes norvegica</name>
    <name type="common">Northern krill</name>
    <name type="synonym">Thysanopoda norvegica</name>
    <dbReference type="NCBI Taxonomy" id="48144"/>
    <lineage>
        <taxon>Eukaryota</taxon>
        <taxon>Metazoa</taxon>
        <taxon>Ecdysozoa</taxon>
        <taxon>Arthropoda</taxon>
        <taxon>Crustacea</taxon>
        <taxon>Multicrustacea</taxon>
        <taxon>Malacostraca</taxon>
        <taxon>Eumalacostraca</taxon>
        <taxon>Eucarida</taxon>
        <taxon>Euphausiacea</taxon>
        <taxon>Euphausiidae</taxon>
        <taxon>Meganyctiphanes</taxon>
    </lineage>
</organism>
<feature type="non-terminal residue" evidence="2">
    <location>
        <position position="131"/>
    </location>
</feature>
<feature type="chain" id="PRO_5043337669" description="Neuropeptide F" evidence="1">
    <location>
        <begin position="32"/>
        <end position="131"/>
    </location>
</feature>
<reference evidence="2 3" key="1">
    <citation type="submission" date="2024-05" db="EMBL/GenBank/DDBJ databases">
        <authorList>
            <person name="Wallberg A."/>
        </authorList>
    </citation>
    <scope>NUCLEOTIDE SEQUENCE [LARGE SCALE GENOMIC DNA]</scope>
</reference>
<evidence type="ECO:0000313" key="2">
    <source>
        <dbReference type="EMBL" id="CAL4095491.1"/>
    </source>
</evidence>
<dbReference type="Proteomes" id="UP001497623">
    <property type="component" value="Unassembled WGS sequence"/>
</dbReference>
<evidence type="ECO:0008006" key="4">
    <source>
        <dbReference type="Google" id="ProtNLM"/>
    </source>
</evidence>
<evidence type="ECO:0000313" key="3">
    <source>
        <dbReference type="Proteomes" id="UP001497623"/>
    </source>
</evidence>